<evidence type="ECO:0000256" key="1">
    <source>
        <dbReference type="ARBA" id="ARBA00023125"/>
    </source>
</evidence>
<evidence type="ECO:0000256" key="2">
    <source>
        <dbReference type="PROSITE-ProRule" id="PRU00335"/>
    </source>
</evidence>
<feature type="domain" description="HTH tetR-type" evidence="4">
    <location>
        <begin position="20"/>
        <end position="80"/>
    </location>
</feature>
<protein>
    <submittedName>
        <fullName evidence="5">TetR family transcriptional regulator</fullName>
    </submittedName>
</protein>
<dbReference type="InterPro" id="IPR001647">
    <property type="entry name" value="HTH_TetR"/>
</dbReference>
<dbReference type="RefSeq" id="WP_142056087.1">
    <property type="nucleotide sequence ID" value="NZ_VFPA01000002.1"/>
</dbReference>
<name>A0A543DQX7_9PSEU</name>
<evidence type="ECO:0000313" key="5">
    <source>
        <dbReference type="EMBL" id="TQM11732.1"/>
    </source>
</evidence>
<dbReference type="PROSITE" id="PS50977">
    <property type="entry name" value="HTH_TETR_2"/>
    <property type="match status" value="1"/>
</dbReference>
<accession>A0A543DQX7</accession>
<organism evidence="5 6">
    <name type="scientific">Pseudonocardia kunmingensis</name>
    <dbReference type="NCBI Taxonomy" id="630975"/>
    <lineage>
        <taxon>Bacteria</taxon>
        <taxon>Bacillati</taxon>
        <taxon>Actinomycetota</taxon>
        <taxon>Actinomycetes</taxon>
        <taxon>Pseudonocardiales</taxon>
        <taxon>Pseudonocardiaceae</taxon>
        <taxon>Pseudonocardia</taxon>
    </lineage>
</organism>
<dbReference type="InterPro" id="IPR009057">
    <property type="entry name" value="Homeodomain-like_sf"/>
</dbReference>
<evidence type="ECO:0000313" key="6">
    <source>
        <dbReference type="Proteomes" id="UP000315677"/>
    </source>
</evidence>
<dbReference type="Gene3D" id="1.10.357.10">
    <property type="entry name" value="Tetracycline Repressor, domain 2"/>
    <property type="match status" value="1"/>
</dbReference>
<dbReference type="AlphaFoldDB" id="A0A543DQX7"/>
<dbReference type="EMBL" id="VFPA01000002">
    <property type="protein sequence ID" value="TQM11732.1"/>
    <property type="molecule type" value="Genomic_DNA"/>
</dbReference>
<gene>
    <name evidence="5" type="ORF">FB558_4302</name>
</gene>
<dbReference type="OrthoDB" id="4143918at2"/>
<feature type="region of interest" description="Disordered" evidence="3">
    <location>
        <begin position="1"/>
        <end position="22"/>
    </location>
</feature>
<keyword evidence="1 2" id="KW-0238">DNA-binding</keyword>
<evidence type="ECO:0000259" key="4">
    <source>
        <dbReference type="PROSITE" id="PS50977"/>
    </source>
</evidence>
<sequence>MAQQGGTRRGRPPLGEQGRRRQRLEISREAVRLFRVHGVGGTSGVRIAEVAGVSERTLWRLFRTKESCVEPLLTEALDGFCAVLRSWPIGVELAEHLRVAYTFVPSRPEVDTDTDAVLAVVRMTRDVPALRAVWLVLQERAEPTLAEVLAPRAGLPVDAPEVRVLAATVNAALRVVTDDFAHAAADGVTPSDVDGHRQRLAETLRAATRVLAPDEA</sequence>
<dbReference type="SUPFAM" id="SSF46689">
    <property type="entry name" value="Homeodomain-like"/>
    <property type="match status" value="1"/>
</dbReference>
<reference evidence="5 6" key="1">
    <citation type="submission" date="2019-06" db="EMBL/GenBank/DDBJ databases">
        <title>Sequencing the genomes of 1000 actinobacteria strains.</title>
        <authorList>
            <person name="Klenk H.-P."/>
        </authorList>
    </citation>
    <scope>NUCLEOTIDE SEQUENCE [LARGE SCALE GENOMIC DNA]</scope>
    <source>
        <strain evidence="5 6">DSM 45301</strain>
    </source>
</reference>
<proteinExistence type="predicted"/>
<dbReference type="GO" id="GO:0003677">
    <property type="term" value="F:DNA binding"/>
    <property type="evidence" value="ECO:0007669"/>
    <property type="project" value="UniProtKB-UniRule"/>
</dbReference>
<dbReference type="Pfam" id="PF00440">
    <property type="entry name" value="TetR_N"/>
    <property type="match status" value="1"/>
</dbReference>
<comment type="caution">
    <text evidence="5">The sequence shown here is derived from an EMBL/GenBank/DDBJ whole genome shotgun (WGS) entry which is preliminary data.</text>
</comment>
<keyword evidence="6" id="KW-1185">Reference proteome</keyword>
<evidence type="ECO:0000256" key="3">
    <source>
        <dbReference type="SAM" id="MobiDB-lite"/>
    </source>
</evidence>
<feature type="DNA-binding region" description="H-T-H motif" evidence="2">
    <location>
        <begin position="43"/>
        <end position="62"/>
    </location>
</feature>
<dbReference type="Proteomes" id="UP000315677">
    <property type="component" value="Unassembled WGS sequence"/>
</dbReference>